<dbReference type="GO" id="GO:0000981">
    <property type="term" value="F:DNA-binding transcription factor activity, RNA polymerase II-specific"/>
    <property type="evidence" value="ECO:0007669"/>
    <property type="project" value="UniProtKB-ARBA"/>
</dbReference>
<feature type="compositionally biased region" description="Polar residues" evidence="1">
    <location>
        <begin position="264"/>
        <end position="290"/>
    </location>
</feature>
<feature type="region of interest" description="Disordered" evidence="1">
    <location>
        <begin position="231"/>
        <end position="290"/>
    </location>
</feature>
<keyword evidence="3" id="KW-0238">DNA-binding</keyword>
<name>A0A6A5VJZ3_9PLEO</name>
<keyword evidence="4" id="KW-1185">Reference proteome</keyword>
<proteinExistence type="predicted"/>
<gene>
    <name evidence="3" type="ORF">BU23DRAFT_364578</name>
</gene>
<evidence type="ECO:0000256" key="1">
    <source>
        <dbReference type="SAM" id="MobiDB-lite"/>
    </source>
</evidence>
<protein>
    <submittedName>
        <fullName evidence="3">DNA-binding domain of Mlu1-box binding protein MBP1</fullName>
    </submittedName>
</protein>
<organism evidence="3 4">
    <name type="scientific">Bimuria novae-zelandiae CBS 107.79</name>
    <dbReference type="NCBI Taxonomy" id="1447943"/>
    <lineage>
        <taxon>Eukaryota</taxon>
        <taxon>Fungi</taxon>
        <taxon>Dikarya</taxon>
        <taxon>Ascomycota</taxon>
        <taxon>Pezizomycotina</taxon>
        <taxon>Dothideomycetes</taxon>
        <taxon>Pleosporomycetidae</taxon>
        <taxon>Pleosporales</taxon>
        <taxon>Massarineae</taxon>
        <taxon>Didymosphaeriaceae</taxon>
        <taxon>Bimuria</taxon>
    </lineage>
</organism>
<dbReference type="InterPro" id="IPR036887">
    <property type="entry name" value="HTH_APSES_sf"/>
</dbReference>
<reference evidence="3" key="1">
    <citation type="journal article" date="2020" name="Stud. Mycol.">
        <title>101 Dothideomycetes genomes: a test case for predicting lifestyles and emergence of pathogens.</title>
        <authorList>
            <person name="Haridas S."/>
            <person name="Albert R."/>
            <person name="Binder M."/>
            <person name="Bloem J."/>
            <person name="Labutti K."/>
            <person name="Salamov A."/>
            <person name="Andreopoulos B."/>
            <person name="Baker S."/>
            <person name="Barry K."/>
            <person name="Bills G."/>
            <person name="Bluhm B."/>
            <person name="Cannon C."/>
            <person name="Castanera R."/>
            <person name="Culley D."/>
            <person name="Daum C."/>
            <person name="Ezra D."/>
            <person name="Gonzalez J."/>
            <person name="Henrissat B."/>
            <person name="Kuo A."/>
            <person name="Liang C."/>
            <person name="Lipzen A."/>
            <person name="Lutzoni F."/>
            <person name="Magnuson J."/>
            <person name="Mondo S."/>
            <person name="Nolan M."/>
            <person name="Ohm R."/>
            <person name="Pangilinan J."/>
            <person name="Park H.-J."/>
            <person name="Ramirez L."/>
            <person name="Alfaro M."/>
            <person name="Sun H."/>
            <person name="Tritt A."/>
            <person name="Yoshinaga Y."/>
            <person name="Zwiers L.-H."/>
            <person name="Turgeon B."/>
            <person name="Goodwin S."/>
            <person name="Spatafora J."/>
            <person name="Crous P."/>
            <person name="Grigoriev I."/>
        </authorList>
    </citation>
    <scope>NUCLEOTIDE SEQUENCE</scope>
    <source>
        <strain evidence="3">CBS 107.79</strain>
    </source>
</reference>
<dbReference type="GO" id="GO:0030907">
    <property type="term" value="C:MBF transcription complex"/>
    <property type="evidence" value="ECO:0007669"/>
    <property type="project" value="TreeGrafter"/>
</dbReference>
<feature type="non-terminal residue" evidence="3">
    <location>
        <position position="1"/>
    </location>
</feature>
<feature type="domain" description="HTH APSES-type" evidence="2">
    <location>
        <begin position="67"/>
        <end position="185"/>
    </location>
</feature>
<sequence>LPKRQKIPKDAPIFSEGTKVVGYVNYPPHEGSEDENLAAQHRRFKLFPMGEIHKKGVRHVPYNSDKKDFLNKTGRESFELFQYTYRVGTDDKEYVVLWDYNVGLVRMTPFFKSLKYSKTIPAKALRENPGLKDISYSITGGALVCQGYWMPYQAAKAIAATFCWHIRWVLTPVFGYDFPDMCVHPNDPRYSKFVIDPKIVQECINETNRFREEGAAYKVAGHLESAKADTPQLPILNSPWNPMPDHPRKSVESGYYTGGDQNERPSASPQESPMGSTWVTPWTSVNGPKS</sequence>
<dbReference type="PROSITE" id="PS51299">
    <property type="entry name" value="HTH_APSES"/>
    <property type="match status" value="1"/>
</dbReference>
<evidence type="ECO:0000259" key="2">
    <source>
        <dbReference type="PROSITE" id="PS51299"/>
    </source>
</evidence>
<dbReference type="PANTHER" id="PTHR43828">
    <property type="entry name" value="ASPARAGINASE"/>
    <property type="match status" value="1"/>
</dbReference>
<evidence type="ECO:0000313" key="4">
    <source>
        <dbReference type="Proteomes" id="UP000800036"/>
    </source>
</evidence>
<dbReference type="Gene3D" id="3.10.260.10">
    <property type="entry name" value="Transcription regulator HTH, APSES-type DNA-binding domain"/>
    <property type="match status" value="1"/>
</dbReference>
<dbReference type="GO" id="GO:0003677">
    <property type="term" value="F:DNA binding"/>
    <property type="evidence" value="ECO:0007669"/>
    <property type="project" value="UniProtKB-KW"/>
</dbReference>
<dbReference type="InterPro" id="IPR003163">
    <property type="entry name" value="Tscrpt_reg_HTH_APSES-type"/>
</dbReference>
<dbReference type="SUPFAM" id="SSF54616">
    <property type="entry name" value="DNA-binding domain of Mlu1-box binding protein MBP1"/>
    <property type="match status" value="1"/>
</dbReference>
<accession>A0A6A5VJZ3</accession>
<feature type="non-terminal residue" evidence="3">
    <location>
        <position position="290"/>
    </location>
</feature>
<dbReference type="AlphaFoldDB" id="A0A6A5VJZ3"/>
<dbReference type="PANTHER" id="PTHR43828:SF5">
    <property type="entry name" value="TRANSCRIPTIONAL REPRESSOR XBP1"/>
    <property type="match status" value="1"/>
</dbReference>
<dbReference type="OrthoDB" id="5562739at2759"/>
<dbReference type="GO" id="GO:0033309">
    <property type="term" value="C:SBF transcription complex"/>
    <property type="evidence" value="ECO:0007669"/>
    <property type="project" value="TreeGrafter"/>
</dbReference>
<evidence type="ECO:0000313" key="3">
    <source>
        <dbReference type="EMBL" id="KAF1977574.1"/>
    </source>
</evidence>
<dbReference type="EMBL" id="ML976663">
    <property type="protein sequence ID" value="KAF1977574.1"/>
    <property type="molecule type" value="Genomic_DNA"/>
</dbReference>
<dbReference type="InterPro" id="IPR051642">
    <property type="entry name" value="SWI6-like"/>
</dbReference>
<dbReference type="Proteomes" id="UP000800036">
    <property type="component" value="Unassembled WGS sequence"/>
</dbReference>